<dbReference type="RefSeq" id="WP_202005684.1">
    <property type="nucleotide sequence ID" value="NZ_JAERSF010000004.1"/>
</dbReference>
<dbReference type="InterPro" id="IPR002516">
    <property type="entry name" value="Glyco_trans_11"/>
</dbReference>
<name>A0ABS1KHD9_9FLAO</name>
<gene>
    <name evidence="3" type="ORF">JI750_18440</name>
</gene>
<proteinExistence type="predicted"/>
<accession>A0ABS1KHD9</accession>
<keyword evidence="1" id="KW-0328">Glycosyltransferase</keyword>
<dbReference type="PANTHER" id="PTHR11927">
    <property type="entry name" value="GALACTOSIDE 2-L-FUCOSYLTRANSFERASE"/>
    <property type="match status" value="1"/>
</dbReference>
<evidence type="ECO:0000313" key="3">
    <source>
        <dbReference type="EMBL" id="MBL0738881.1"/>
    </source>
</evidence>
<evidence type="ECO:0000256" key="2">
    <source>
        <dbReference type="ARBA" id="ARBA00022679"/>
    </source>
</evidence>
<sequence length="308" mass="36962">MLDKRYGLITFKSLGKKGNLGNQLFQIASTIGIAKKNGHEVVFPEWPYAKNFNYNFQFYKEDDFQFKQIVENSYAFHEWNLDSGNFDVNGALQSEKYFERAFTKQVFEFKRDFLNKILEKHQYLFKKKTIFISVRRGDFVYHPDYYQLPYQYYFLALKENFPDWKERNLIFTSDDIKYCKYHFGFLDNAIFLENLSAIEQLAVSSQGEDFIISNSTFSWWCAWLGEKENSKIIRPLKNFRGEIAKINDDSDYFPERWIPFDFKKRNIELKYLGLIIKGRSFQIFDFTHFALTQSVLFLKKIINKVFHK</sequence>
<evidence type="ECO:0000256" key="1">
    <source>
        <dbReference type="ARBA" id="ARBA00022676"/>
    </source>
</evidence>
<keyword evidence="4" id="KW-1185">Reference proteome</keyword>
<dbReference type="Pfam" id="PF01531">
    <property type="entry name" value="Glyco_transf_11"/>
    <property type="match status" value="1"/>
</dbReference>
<comment type="caution">
    <text evidence="3">The sequence shown here is derived from an EMBL/GenBank/DDBJ whole genome shotgun (WGS) entry which is preliminary data.</text>
</comment>
<dbReference type="PANTHER" id="PTHR11927:SF9">
    <property type="entry name" value="L-FUCOSYLTRANSFERASE"/>
    <property type="match status" value="1"/>
</dbReference>
<evidence type="ECO:0000313" key="4">
    <source>
        <dbReference type="Proteomes" id="UP000603728"/>
    </source>
</evidence>
<organism evidence="3 4">
    <name type="scientific">Flavobacterium tagetis</name>
    <dbReference type="NCBI Taxonomy" id="2801336"/>
    <lineage>
        <taxon>Bacteria</taxon>
        <taxon>Pseudomonadati</taxon>
        <taxon>Bacteroidota</taxon>
        <taxon>Flavobacteriia</taxon>
        <taxon>Flavobacteriales</taxon>
        <taxon>Flavobacteriaceae</taxon>
        <taxon>Flavobacterium</taxon>
    </lineage>
</organism>
<protein>
    <submittedName>
        <fullName evidence="3">Alpha-1,2-fucosyltransferase</fullName>
    </submittedName>
</protein>
<dbReference type="CDD" id="cd11301">
    <property type="entry name" value="Fut1_Fut2_like"/>
    <property type="match status" value="1"/>
</dbReference>
<dbReference type="EMBL" id="JAERSF010000004">
    <property type="protein sequence ID" value="MBL0738881.1"/>
    <property type="molecule type" value="Genomic_DNA"/>
</dbReference>
<keyword evidence="2" id="KW-0808">Transferase</keyword>
<reference evidence="3 4" key="1">
    <citation type="submission" date="2021-01" db="EMBL/GenBank/DDBJ databases">
        <title>Genome seq and assembly of Flavobacterium sp. GN10.</title>
        <authorList>
            <person name="Chhetri G."/>
        </authorList>
    </citation>
    <scope>NUCLEOTIDE SEQUENCE [LARGE SCALE GENOMIC DNA]</scope>
    <source>
        <strain evidence="3 4">GN10</strain>
    </source>
</reference>
<dbReference type="Proteomes" id="UP000603728">
    <property type="component" value="Unassembled WGS sequence"/>
</dbReference>